<evidence type="ECO:0000313" key="2">
    <source>
        <dbReference type="EMBL" id="KAF1374876.1"/>
    </source>
</evidence>
<dbReference type="Proteomes" id="UP000465112">
    <property type="component" value="Chromosome 20"/>
</dbReference>
<reference evidence="2 3" key="1">
    <citation type="submission" date="2019-06" db="EMBL/GenBank/DDBJ databases">
        <title>A chromosome-scale genome assembly of the European perch, Perca fluviatilis.</title>
        <authorList>
            <person name="Roques C."/>
            <person name="Zahm M."/>
            <person name="Cabau C."/>
            <person name="Klopp C."/>
            <person name="Bouchez O."/>
            <person name="Donnadieu C."/>
            <person name="Kuhl H."/>
            <person name="Gislard M."/>
            <person name="Guendouz S."/>
            <person name="Journot L."/>
            <person name="Haffray P."/>
            <person name="Bestin A."/>
            <person name="Morvezen R."/>
            <person name="Feron R."/>
            <person name="Wen M."/>
            <person name="Jouanno E."/>
            <person name="Herpin A."/>
            <person name="Schartl M."/>
            <person name="Postlethwait J."/>
            <person name="Schaerlinger B."/>
            <person name="Chardard D."/>
            <person name="Lecocq T."/>
            <person name="Poncet C."/>
            <person name="Jaffrelo L."/>
            <person name="Lampietro C."/>
            <person name="Guiguen Y."/>
        </authorList>
    </citation>
    <scope>NUCLEOTIDE SEQUENCE [LARGE SCALE GENOMIC DNA]</scope>
    <source>
        <tissue evidence="2">Blood</tissue>
    </source>
</reference>
<organism evidence="2 3">
    <name type="scientific">Perca fluviatilis</name>
    <name type="common">European perch</name>
    <dbReference type="NCBI Taxonomy" id="8168"/>
    <lineage>
        <taxon>Eukaryota</taxon>
        <taxon>Metazoa</taxon>
        <taxon>Chordata</taxon>
        <taxon>Craniata</taxon>
        <taxon>Vertebrata</taxon>
        <taxon>Euteleostomi</taxon>
        <taxon>Actinopterygii</taxon>
        <taxon>Neopterygii</taxon>
        <taxon>Teleostei</taxon>
        <taxon>Neoteleostei</taxon>
        <taxon>Acanthomorphata</taxon>
        <taxon>Eupercaria</taxon>
        <taxon>Perciformes</taxon>
        <taxon>Percoidei</taxon>
        <taxon>Percidae</taxon>
        <taxon>Percinae</taxon>
        <taxon>Perca</taxon>
    </lineage>
</organism>
<feature type="signal peptide" evidence="1">
    <location>
        <begin position="1"/>
        <end position="18"/>
    </location>
</feature>
<gene>
    <name evidence="2" type="ORF">PFLUV_G00233610</name>
</gene>
<comment type="caution">
    <text evidence="2">The sequence shown here is derived from an EMBL/GenBank/DDBJ whole genome shotgun (WGS) entry which is preliminary data.</text>
</comment>
<proteinExistence type="predicted"/>
<evidence type="ECO:0000256" key="1">
    <source>
        <dbReference type="SAM" id="SignalP"/>
    </source>
</evidence>
<feature type="chain" id="PRO_5025386064" evidence="1">
    <location>
        <begin position="19"/>
        <end position="104"/>
    </location>
</feature>
<sequence length="104" mass="11881">MLTTVLTFFNCLWVLTENTLNFSDRIPVAFKGCQKYCRPKDSPKRWFMCRDRVKNSEPDICQLFENFYSFSAGRTENGKLPELVSEEDTNSGGSCAKIARLIPG</sequence>
<name>A0A6A5DYA0_PERFL</name>
<dbReference type="EMBL" id="VHII01000020">
    <property type="protein sequence ID" value="KAF1374876.1"/>
    <property type="molecule type" value="Genomic_DNA"/>
</dbReference>
<keyword evidence="3" id="KW-1185">Reference proteome</keyword>
<evidence type="ECO:0000313" key="3">
    <source>
        <dbReference type="Proteomes" id="UP000465112"/>
    </source>
</evidence>
<protein>
    <submittedName>
        <fullName evidence="2">Uncharacterized protein</fullName>
    </submittedName>
</protein>
<keyword evidence="1" id="KW-0732">Signal</keyword>
<accession>A0A6A5DYA0</accession>
<dbReference type="AlphaFoldDB" id="A0A6A5DYA0"/>